<keyword evidence="11" id="KW-1185">Reference proteome</keyword>
<proteinExistence type="inferred from homology"/>
<dbReference type="InterPro" id="IPR003136">
    <property type="entry name" value="Cytidylate_kin"/>
</dbReference>
<dbReference type="Proteomes" id="UP001620597">
    <property type="component" value="Unassembled WGS sequence"/>
</dbReference>
<protein>
    <recommendedName>
        <fullName evidence="8">Cytidylate kinase</fullName>
        <shortName evidence="8">CK</shortName>
        <ecNumber evidence="8">2.7.4.25</ecNumber>
    </recommendedName>
    <alternativeName>
        <fullName evidence="8">Cytidine monophosphate kinase</fullName>
        <shortName evidence="8">CMP kinase</shortName>
    </alternativeName>
</protein>
<dbReference type="EC" id="2.7.4.25" evidence="8"/>
<accession>A0ABW8NLK7</accession>
<comment type="catalytic activity">
    <reaction evidence="7 8">
        <text>CMP + ATP = CDP + ADP</text>
        <dbReference type="Rhea" id="RHEA:11600"/>
        <dbReference type="ChEBI" id="CHEBI:30616"/>
        <dbReference type="ChEBI" id="CHEBI:58069"/>
        <dbReference type="ChEBI" id="CHEBI:60377"/>
        <dbReference type="ChEBI" id="CHEBI:456216"/>
        <dbReference type="EC" id="2.7.4.25"/>
    </reaction>
</comment>
<keyword evidence="5 8" id="KW-0067">ATP-binding</keyword>
<evidence type="ECO:0000256" key="6">
    <source>
        <dbReference type="ARBA" id="ARBA00047615"/>
    </source>
</evidence>
<evidence type="ECO:0000259" key="9">
    <source>
        <dbReference type="Pfam" id="PF02224"/>
    </source>
</evidence>
<keyword evidence="3 8" id="KW-0547">Nucleotide-binding</keyword>
<dbReference type="NCBIfam" id="TIGR00017">
    <property type="entry name" value="cmk"/>
    <property type="match status" value="1"/>
</dbReference>
<keyword evidence="2 8" id="KW-0808">Transferase</keyword>
<name>A0ABW8NLK7_9GAMM</name>
<evidence type="ECO:0000313" key="11">
    <source>
        <dbReference type="Proteomes" id="UP001620597"/>
    </source>
</evidence>
<dbReference type="HAMAP" id="MF_00238">
    <property type="entry name" value="Cytidyl_kinase_type1"/>
    <property type="match status" value="1"/>
</dbReference>
<dbReference type="GO" id="GO:0016301">
    <property type="term" value="F:kinase activity"/>
    <property type="evidence" value="ECO:0007669"/>
    <property type="project" value="UniProtKB-KW"/>
</dbReference>
<evidence type="ECO:0000256" key="5">
    <source>
        <dbReference type="ARBA" id="ARBA00022840"/>
    </source>
</evidence>
<dbReference type="SUPFAM" id="SSF52540">
    <property type="entry name" value="P-loop containing nucleoside triphosphate hydrolases"/>
    <property type="match status" value="1"/>
</dbReference>
<evidence type="ECO:0000313" key="10">
    <source>
        <dbReference type="EMBL" id="MFK4753867.1"/>
    </source>
</evidence>
<evidence type="ECO:0000256" key="8">
    <source>
        <dbReference type="HAMAP-Rule" id="MF_00238"/>
    </source>
</evidence>
<dbReference type="PANTHER" id="PTHR21299">
    <property type="entry name" value="CYTIDYLATE KINASE/PANTOATE-BETA-ALANINE LIGASE"/>
    <property type="match status" value="1"/>
</dbReference>
<comment type="subcellular location">
    <subcellularLocation>
        <location evidence="8">Cytoplasm</location>
    </subcellularLocation>
</comment>
<dbReference type="RefSeq" id="WP_416206895.1">
    <property type="nucleotide sequence ID" value="NZ_JBBKTX010000021.1"/>
</dbReference>
<comment type="similarity">
    <text evidence="1 8">Belongs to the cytidylate kinase family. Type 1 subfamily.</text>
</comment>
<feature type="domain" description="Cytidylate kinase" evidence="9">
    <location>
        <begin position="5"/>
        <end position="218"/>
    </location>
</feature>
<comment type="catalytic activity">
    <reaction evidence="6 8">
        <text>dCMP + ATP = dCDP + ADP</text>
        <dbReference type="Rhea" id="RHEA:25094"/>
        <dbReference type="ChEBI" id="CHEBI:30616"/>
        <dbReference type="ChEBI" id="CHEBI:57566"/>
        <dbReference type="ChEBI" id="CHEBI:58593"/>
        <dbReference type="ChEBI" id="CHEBI:456216"/>
        <dbReference type="EC" id="2.7.4.25"/>
    </reaction>
</comment>
<evidence type="ECO:0000256" key="1">
    <source>
        <dbReference type="ARBA" id="ARBA00009427"/>
    </source>
</evidence>
<evidence type="ECO:0000256" key="7">
    <source>
        <dbReference type="ARBA" id="ARBA00048478"/>
    </source>
</evidence>
<organism evidence="10 11">
    <name type="scientific">Oceanobacter antarcticus</name>
    <dbReference type="NCBI Taxonomy" id="3133425"/>
    <lineage>
        <taxon>Bacteria</taxon>
        <taxon>Pseudomonadati</taxon>
        <taxon>Pseudomonadota</taxon>
        <taxon>Gammaproteobacteria</taxon>
        <taxon>Oceanospirillales</taxon>
        <taxon>Oceanospirillaceae</taxon>
        <taxon>Oceanobacter</taxon>
    </lineage>
</organism>
<keyword evidence="8" id="KW-0963">Cytoplasm</keyword>
<evidence type="ECO:0000256" key="2">
    <source>
        <dbReference type="ARBA" id="ARBA00022679"/>
    </source>
</evidence>
<sequence>MAVVITIDGPSGAGKGTVCARLAEQLGWHLLDSGALYRITGLAASRKQIALDDDAAVAAVAAALDVHFEPLATGVQVMLEGENVTDTIRTEKVGSLASQVAALPAVRAALLQRQRDFRLTPGLIADGRDMGTVVFPNAEVKVFLTASAEERGRRRYEQLLDKGFNASLPALIEDIRARDDRDSNRAVAPLKPADDAITIDSTELTIDQVCEHVADLVRKAGLV</sequence>
<gene>
    <name evidence="8 10" type="primary">cmk</name>
    <name evidence="10" type="ORF">WG929_15745</name>
</gene>
<evidence type="ECO:0000256" key="3">
    <source>
        <dbReference type="ARBA" id="ARBA00022741"/>
    </source>
</evidence>
<dbReference type="PANTHER" id="PTHR21299:SF2">
    <property type="entry name" value="CYTIDYLATE KINASE"/>
    <property type="match status" value="1"/>
</dbReference>
<dbReference type="InterPro" id="IPR027417">
    <property type="entry name" value="P-loop_NTPase"/>
</dbReference>
<dbReference type="CDD" id="cd02020">
    <property type="entry name" value="CMPK"/>
    <property type="match status" value="1"/>
</dbReference>
<keyword evidence="4 8" id="KW-0418">Kinase</keyword>
<dbReference type="InterPro" id="IPR011994">
    <property type="entry name" value="Cytidylate_kinase_dom"/>
</dbReference>
<reference evidence="10 11" key="1">
    <citation type="submission" date="2024-03" db="EMBL/GenBank/DDBJ databases">
        <title>High-quality draft genome sequence of Oceanobacter sp. wDCs-4.</title>
        <authorList>
            <person name="Dong C."/>
        </authorList>
    </citation>
    <scope>NUCLEOTIDE SEQUENCE [LARGE SCALE GENOMIC DNA]</scope>
    <source>
        <strain evidence="11">wDCs-4</strain>
    </source>
</reference>
<dbReference type="Gene3D" id="3.40.50.300">
    <property type="entry name" value="P-loop containing nucleotide triphosphate hydrolases"/>
    <property type="match status" value="1"/>
</dbReference>
<comment type="caution">
    <text evidence="10">The sequence shown here is derived from an EMBL/GenBank/DDBJ whole genome shotgun (WGS) entry which is preliminary data.</text>
</comment>
<dbReference type="EMBL" id="JBBKTX010000021">
    <property type="protein sequence ID" value="MFK4753867.1"/>
    <property type="molecule type" value="Genomic_DNA"/>
</dbReference>
<dbReference type="Pfam" id="PF02224">
    <property type="entry name" value="Cytidylate_kin"/>
    <property type="match status" value="1"/>
</dbReference>
<feature type="binding site" evidence="8">
    <location>
        <begin position="9"/>
        <end position="17"/>
    </location>
    <ligand>
        <name>ATP</name>
        <dbReference type="ChEBI" id="CHEBI:30616"/>
    </ligand>
</feature>
<evidence type="ECO:0000256" key="4">
    <source>
        <dbReference type="ARBA" id="ARBA00022777"/>
    </source>
</evidence>